<feature type="transmembrane region" description="Helical" evidence="6">
    <location>
        <begin position="632"/>
        <end position="656"/>
    </location>
</feature>
<dbReference type="OMA" id="NPQCQIP"/>
<dbReference type="GO" id="GO:0022857">
    <property type="term" value="F:transmembrane transporter activity"/>
    <property type="evidence" value="ECO:0007669"/>
    <property type="project" value="InterPro"/>
</dbReference>
<name>G0S5G9_CHATD</name>
<evidence type="ECO:0000256" key="1">
    <source>
        <dbReference type="ARBA" id="ARBA00004141"/>
    </source>
</evidence>
<dbReference type="AlphaFoldDB" id="G0S5G9"/>
<feature type="compositionally biased region" description="Polar residues" evidence="5">
    <location>
        <begin position="665"/>
        <end position="674"/>
    </location>
</feature>
<dbReference type="Gene3D" id="1.20.1250.20">
    <property type="entry name" value="MFS general substrate transporter like domains"/>
    <property type="match status" value="1"/>
</dbReference>
<dbReference type="EMBL" id="GL988041">
    <property type="protein sequence ID" value="EGS21434.1"/>
    <property type="molecule type" value="Genomic_DNA"/>
</dbReference>
<dbReference type="InterPro" id="IPR036259">
    <property type="entry name" value="MFS_trans_sf"/>
</dbReference>
<feature type="transmembrane region" description="Helical" evidence="6">
    <location>
        <begin position="296"/>
        <end position="319"/>
    </location>
</feature>
<proteinExistence type="predicted"/>
<feature type="transmembrane region" description="Helical" evidence="6">
    <location>
        <begin position="441"/>
        <end position="466"/>
    </location>
</feature>
<keyword evidence="2 6" id="KW-0812">Transmembrane</keyword>
<dbReference type="KEGG" id="cthr:CTHT_0032920"/>
<dbReference type="PANTHER" id="PTHR23507">
    <property type="entry name" value="ZGC:174356"/>
    <property type="match status" value="1"/>
</dbReference>
<keyword evidence="4 6" id="KW-0472">Membrane</keyword>
<feature type="transmembrane region" description="Helical" evidence="6">
    <location>
        <begin position="598"/>
        <end position="617"/>
    </location>
</feature>
<feature type="region of interest" description="Disordered" evidence="5">
    <location>
        <begin position="660"/>
        <end position="690"/>
    </location>
</feature>
<keyword evidence="9" id="KW-1185">Reference proteome</keyword>
<feature type="transmembrane region" description="Helical" evidence="6">
    <location>
        <begin position="486"/>
        <end position="503"/>
    </location>
</feature>
<evidence type="ECO:0000256" key="2">
    <source>
        <dbReference type="ARBA" id="ARBA00022692"/>
    </source>
</evidence>
<dbReference type="RefSeq" id="XP_006693730.1">
    <property type="nucleotide sequence ID" value="XM_006693667.1"/>
</dbReference>
<sequence>MAPSPTLKPTTPTPAATEDEWGSPGVESTPTTRSVSERAGSGYHTGSTVSPAAEPNVREEATEFTGLLTLSGSAGRGDRRGEGGGDGDDGPGGNWTGHGEFEGLPWWKRPSVGWDNGKKLRCVADGDKVWFLVVPYALFTLAFGGSVVPKLNLIVDLICQKYLRDRAATDPNFTFTPVVPGGNNRQCFAPDVQKLVAKFSLVLSVTSGILSSLTAPKLGALSDRYGRKRLLIICSLGGIASETVTILAARHPQTIDYRWMILGSVFDGLTGSFTAGSVLSHAYASDCTPPSQRGVAIGYLHSCLFAGMAFGPLLAGYFVEWTGSLVSIFYVVLGCHLFFMLFIGFVTPESLSKKQRRLARVKYAQELQDAAIAAEAYVLESTSSPLNSRGDPLSFLISGITILAIKASNPFRPLRILFDPTDAKGTPQADTRRARMLRRNLLTLALTDMVILGSAMSAGGIMVLYVEATFGWDNLESSRFMSMTSLVRVTALMGVLPAVNWVFRTRPLRKRKEELARAAAEGGEEEPKERNAGADTLDLWILRCALLSEVIGVAGYIFARSAPVFVASAVVASLGGLGSATIQAALSKHVPPERVGQLLGAIGLLHSLARVFGPMVFNQLYAATVETAPRAFFILLWSVFAGALGASFLVTPHVYLKSDDELSDSRPSTRGSNRVRQDLLEDEELFPETR</sequence>
<dbReference type="HOGENOM" id="CLU_017517_0_0_1"/>
<evidence type="ECO:0000313" key="8">
    <source>
        <dbReference type="EMBL" id="EGS21434.1"/>
    </source>
</evidence>
<dbReference type="STRING" id="759272.G0S5G9"/>
<dbReference type="InterPro" id="IPR020846">
    <property type="entry name" value="MFS_dom"/>
</dbReference>
<evidence type="ECO:0000256" key="6">
    <source>
        <dbReference type="SAM" id="Phobius"/>
    </source>
</evidence>
<keyword evidence="3 6" id="KW-1133">Transmembrane helix</keyword>
<dbReference type="InterPro" id="IPR005829">
    <property type="entry name" value="Sugar_transporter_CS"/>
</dbReference>
<feature type="transmembrane region" description="Helical" evidence="6">
    <location>
        <begin position="565"/>
        <end position="586"/>
    </location>
</feature>
<feature type="compositionally biased region" description="Low complexity" evidence="5">
    <location>
        <begin position="1"/>
        <end position="16"/>
    </location>
</feature>
<dbReference type="InterPro" id="IPR011701">
    <property type="entry name" value="MFS"/>
</dbReference>
<dbReference type="PROSITE" id="PS00216">
    <property type="entry name" value="SUGAR_TRANSPORT_1"/>
    <property type="match status" value="1"/>
</dbReference>
<feature type="region of interest" description="Disordered" evidence="5">
    <location>
        <begin position="1"/>
        <end position="100"/>
    </location>
</feature>
<feature type="transmembrane region" description="Helical" evidence="6">
    <location>
        <begin position="325"/>
        <end position="347"/>
    </location>
</feature>
<dbReference type="GeneID" id="18257330"/>
<dbReference type="eggNOG" id="KOG2816">
    <property type="taxonomic scope" value="Eukaryota"/>
</dbReference>
<dbReference type="PROSITE" id="PS50850">
    <property type="entry name" value="MFS"/>
    <property type="match status" value="1"/>
</dbReference>
<comment type="subcellular location">
    <subcellularLocation>
        <location evidence="1">Membrane</location>
        <topology evidence="1">Multi-pass membrane protein</topology>
    </subcellularLocation>
</comment>
<feature type="transmembrane region" description="Helical" evidence="6">
    <location>
        <begin position="230"/>
        <end position="249"/>
    </location>
</feature>
<organism evidence="9">
    <name type="scientific">Chaetomium thermophilum (strain DSM 1495 / CBS 144.50 / IMI 039719)</name>
    <name type="common">Thermochaetoides thermophila</name>
    <dbReference type="NCBI Taxonomy" id="759272"/>
    <lineage>
        <taxon>Eukaryota</taxon>
        <taxon>Fungi</taxon>
        <taxon>Dikarya</taxon>
        <taxon>Ascomycota</taxon>
        <taxon>Pezizomycotina</taxon>
        <taxon>Sordariomycetes</taxon>
        <taxon>Sordariomycetidae</taxon>
        <taxon>Sordariales</taxon>
        <taxon>Chaetomiaceae</taxon>
        <taxon>Thermochaetoides</taxon>
    </lineage>
</organism>
<evidence type="ECO:0000256" key="5">
    <source>
        <dbReference type="SAM" id="MobiDB-lite"/>
    </source>
</evidence>
<evidence type="ECO:0000256" key="3">
    <source>
        <dbReference type="ARBA" id="ARBA00022989"/>
    </source>
</evidence>
<feature type="transmembrane region" description="Helical" evidence="6">
    <location>
        <begin position="129"/>
        <end position="148"/>
    </location>
</feature>
<dbReference type="GO" id="GO:0016020">
    <property type="term" value="C:membrane"/>
    <property type="evidence" value="ECO:0007669"/>
    <property type="project" value="UniProtKB-SubCell"/>
</dbReference>
<dbReference type="SUPFAM" id="SSF103473">
    <property type="entry name" value="MFS general substrate transporter"/>
    <property type="match status" value="1"/>
</dbReference>
<dbReference type="OrthoDB" id="3026777at2759"/>
<protein>
    <recommendedName>
        <fullName evidence="7">Major facilitator superfamily (MFS) profile domain-containing protein</fullName>
    </recommendedName>
</protein>
<evidence type="ECO:0000259" key="7">
    <source>
        <dbReference type="PROSITE" id="PS50850"/>
    </source>
</evidence>
<reference evidence="8 9" key="1">
    <citation type="journal article" date="2011" name="Cell">
        <title>Insight into structure and assembly of the nuclear pore complex by utilizing the genome of a eukaryotic thermophile.</title>
        <authorList>
            <person name="Amlacher S."/>
            <person name="Sarges P."/>
            <person name="Flemming D."/>
            <person name="van Noort V."/>
            <person name="Kunze R."/>
            <person name="Devos D.P."/>
            <person name="Arumugam M."/>
            <person name="Bork P."/>
            <person name="Hurt E."/>
        </authorList>
    </citation>
    <scope>NUCLEOTIDE SEQUENCE [LARGE SCALE GENOMIC DNA]</scope>
    <source>
        <strain evidence="9">DSM 1495 / CBS 144.50 / IMI 039719</strain>
    </source>
</reference>
<dbReference type="Proteomes" id="UP000008066">
    <property type="component" value="Unassembled WGS sequence"/>
</dbReference>
<evidence type="ECO:0000313" key="9">
    <source>
        <dbReference type="Proteomes" id="UP000008066"/>
    </source>
</evidence>
<evidence type="ECO:0000256" key="4">
    <source>
        <dbReference type="ARBA" id="ARBA00023136"/>
    </source>
</evidence>
<accession>G0S5G9</accession>
<feature type="domain" description="Major facilitator superfamily (MFS) profile" evidence="7">
    <location>
        <begin position="130"/>
        <end position="655"/>
    </location>
</feature>
<dbReference type="PANTHER" id="PTHR23507:SF40">
    <property type="entry name" value="TETRACYCLINE-EFFLUX TRANSPORTER"/>
    <property type="match status" value="1"/>
</dbReference>
<dbReference type="Pfam" id="PF07690">
    <property type="entry name" value="MFS_1"/>
    <property type="match status" value="2"/>
</dbReference>
<feature type="transmembrane region" description="Helical" evidence="6">
    <location>
        <begin position="199"/>
        <end position="218"/>
    </location>
</feature>
<gene>
    <name evidence="8" type="ORF">CTHT_0032920</name>
</gene>
<feature type="compositionally biased region" description="Acidic residues" evidence="5">
    <location>
        <begin position="680"/>
        <end position="690"/>
    </location>
</feature>
<feature type="transmembrane region" description="Helical" evidence="6">
    <location>
        <begin position="261"/>
        <end position="284"/>
    </location>
</feature>